<dbReference type="SUPFAM" id="SSF47862">
    <property type="entry name" value="Saposin"/>
    <property type="match status" value="1"/>
</dbReference>
<feature type="domain" description="Saposin B-type" evidence="3">
    <location>
        <begin position="42"/>
        <end position="118"/>
    </location>
</feature>
<dbReference type="InterPro" id="IPR011001">
    <property type="entry name" value="Saposin-like"/>
</dbReference>
<dbReference type="WBParaSite" id="SRDH1_50520.1">
    <property type="protein sequence ID" value="SRDH1_50520.1"/>
    <property type="gene ID" value="SRDH1_50520"/>
</dbReference>
<keyword evidence="4" id="KW-1185">Reference proteome</keyword>
<evidence type="ECO:0000256" key="2">
    <source>
        <dbReference type="SAM" id="SignalP"/>
    </source>
</evidence>
<dbReference type="AlphaFoldDB" id="A0AA85FJK7"/>
<dbReference type="PROSITE" id="PS50015">
    <property type="entry name" value="SAP_B"/>
    <property type="match status" value="1"/>
</dbReference>
<name>A0AA85FJK7_9TREM</name>
<evidence type="ECO:0000313" key="5">
    <source>
        <dbReference type="WBParaSite" id="SRDH1_50520.1"/>
    </source>
</evidence>
<feature type="chain" id="PRO_5041657019" description="Saposin B-type domain-containing protein" evidence="2">
    <location>
        <begin position="22"/>
        <end position="118"/>
    </location>
</feature>
<evidence type="ECO:0000313" key="4">
    <source>
        <dbReference type="Proteomes" id="UP000050792"/>
    </source>
</evidence>
<reference evidence="5" key="2">
    <citation type="submission" date="2023-11" db="UniProtKB">
        <authorList>
            <consortium name="WormBaseParasite"/>
        </authorList>
    </citation>
    <scope>IDENTIFICATION</scope>
</reference>
<feature type="signal peptide" evidence="2">
    <location>
        <begin position="1"/>
        <end position="21"/>
    </location>
</feature>
<dbReference type="InterPro" id="IPR008139">
    <property type="entry name" value="SaposinB_dom"/>
</dbReference>
<evidence type="ECO:0000259" key="3">
    <source>
        <dbReference type="PROSITE" id="PS50015"/>
    </source>
</evidence>
<dbReference type="Gene3D" id="1.10.225.10">
    <property type="entry name" value="Saposin-like"/>
    <property type="match status" value="1"/>
</dbReference>
<proteinExistence type="predicted"/>
<protein>
    <recommendedName>
        <fullName evidence="3">Saposin B-type domain-containing protein</fullName>
    </recommendedName>
</protein>
<reference evidence="4" key="1">
    <citation type="submission" date="2022-06" db="EMBL/GenBank/DDBJ databases">
        <authorList>
            <person name="Berger JAMES D."/>
            <person name="Berger JAMES D."/>
        </authorList>
    </citation>
    <scope>NUCLEOTIDE SEQUENCE [LARGE SCALE GENOMIC DNA]</scope>
</reference>
<keyword evidence="2" id="KW-0732">Signal</keyword>
<sequence length="118" mass="13709">MNNYFLIILLYTIWINRRTNGTQLMNKRCNEDISSSNYTIPSTIKCSFCKMIVNTARKIMMKLSTIEMIHSIISGMCSVIEEYTLECYDVASQIVDSYLIVFNRTQALDTCMQISFCR</sequence>
<accession>A0AA85FJK7</accession>
<evidence type="ECO:0000256" key="1">
    <source>
        <dbReference type="ARBA" id="ARBA00023157"/>
    </source>
</evidence>
<organism evidence="4 5">
    <name type="scientific">Schistosoma rodhaini</name>
    <dbReference type="NCBI Taxonomy" id="6188"/>
    <lineage>
        <taxon>Eukaryota</taxon>
        <taxon>Metazoa</taxon>
        <taxon>Spiralia</taxon>
        <taxon>Lophotrochozoa</taxon>
        <taxon>Platyhelminthes</taxon>
        <taxon>Trematoda</taxon>
        <taxon>Digenea</taxon>
        <taxon>Strigeidida</taxon>
        <taxon>Schistosomatoidea</taxon>
        <taxon>Schistosomatidae</taxon>
        <taxon>Schistosoma</taxon>
    </lineage>
</organism>
<keyword evidence="1" id="KW-1015">Disulfide bond</keyword>
<dbReference type="Proteomes" id="UP000050792">
    <property type="component" value="Unassembled WGS sequence"/>
</dbReference>